<dbReference type="Pfam" id="PF08327">
    <property type="entry name" value="AHSA1"/>
    <property type="match status" value="1"/>
</dbReference>
<dbReference type="InterPro" id="IPR013538">
    <property type="entry name" value="ASHA1/2-like_C"/>
</dbReference>
<dbReference type="Proteomes" id="UP000324678">
    <property type="component" value="Chromosome"/>
</dbReference>
<dbReference type="RefSeq" id="WP_149160934.1">
    <property type="nucleotide sequence ID" value="NZ_CP043505.1"/>
</dbReference>
<dbReference type="KEGG" id="ail:FLP10_11185"/>
<comment type="similarity">
    <text evidence="1">Belongs to the AHA1 family.</text>
</comment>
<evidence type="ECO:0000259" key="2">
    <source>
        <dbReference type="Pfam" id="PF08327"/>
    </source>
</evidence>
<protein>
    <submittedName>
        <fullName evidence="3">Polyketide cyclase</fullName>
    </submittedName>
</protein>
<sequence length="151" mass="16804">MTDHAVLHSSFTLERTYPHPPARVFAALADRDQKAKWFGGAGDPDTTWEFDFREGGRELQHGPFEGRMSTYDAIYHDIVDDERVVYSYTMVIDGTRLSASLATFELSPTDDGGTHLTLTEQGAYFDDVDDPAERERGTAELLDLLGATLAD</sequence>
<organism evidence="3 4">
    <name type="scientific">Agromyces intestinalis</name>
    <dbReference type="NCBI Taxonomy" id="2592652"/>
    <lineage>
        <taxon>Bacteria</taxon>
        <taxon>Bacillati</taxon>
        <taxon>Actinomycetota</taxon>
        <taxon>Actinomycetes</taxon>
        <taxon>Micrococcales</taxon>
        <taxon>Microbacteriaceae</taxon>
        <taxon>Agromyces</taxon>
    </lineage>
</organism>
<evidence type="ECO:0000313" key="3">
    <source>
        <dbReference type="EMBL" id="QEO14915.1"/>
    </source>
</evidence>
<dbReference type="AlphaFoldDB" id="A0A5C1YH77"/>
<name>A0A5C1YH77_9MICO</name>
<proteinExistence type="inferred from homology"/>
<dbReference type="Gene3D" id="3.30.530.20">
    <property type="match status" value="1"/>
</dbReference>
<evidence type="ECO:0000256" key="1">
    <source>
        <dbReference type="ARBA" id="ARBA00006817"/>
    </source>
</evidence>
<feature type="domain" description="Activator of Hsp90 ATPase homologue 1/2-like C-terminal" evidence="2">
    <location>
        <begin position="19"/>
        <end position="149"/>
    </location>
</feature>
<dbReference type="InterPro" id="IPR023393">
    <property type="entry name" value="START-like_dom_sf"/>
</dbReference>
<dbReference type="CDD" id="cd08900">
    <property type="entry name" value="SRPBCC_CalC_Aha1-like_7"/>
    <property type="match status" value="1"/>
</dbReference>
<dbReference type="SUPFAM" id="SSF55961">
    <property type="entry name" value="Bet v1-like"/>
    <property type="match status" value="1"/>
</dbReference>
<evidence type="ECO:0000313" key="4">
    <source>
        <dbReference type="Proteomes" id="UP000324678"/>
    </source>
</evidence>
<dbReference type="OrthoDB" id="9803476at2"/>
<gene>
    <name evidence="3" type="ORF">FLP10_11185</name>
</gene>
<accession>A0A5C1YH77</accession>
<dbReference type="EMBL" id="CP043505">
    <property type="protein sequence ID" value="QEO14915.1"/>
    <property type="molecule type" value="Genomic_DNA"/>
</dbReference>
<keyword evidence="4" id="KW-1185">Reference proteome</keyword>
<reference evidence="3 4" key="1">
    <citation type="submission" date="2019-09" db="EMBL/GenBank/DDBJ databases">
        <title>Genome sequencing of strain KACC 19306.</title>
        <authorList>
            <person name="Heo J."/>
            <person name="Kim S.-J."/>
            <person name="Kim J.-S."/>
            <person name="Hong S.-B."/>
            <person name="Kwon S.-W."/>
        </authorList>
    </citation>
    <scope>NUCLEOTIDE SEQUENCE [LARGE SCALE GENOMIC DNA]</scope>
    <source>
        <strain evidence="3 4">KACC 19306</strain>
    </source>
</reference>